<evidence type="ECO:0000259" key="3">
    <source>
        <dbReference type="Pfam" id="PF07602"/>
    </source>
</evidence>
<dbReference type="InterPro" id="IPR026444">
    <property type="entry name" value="Secre_tail"/>
</dbReference>
<dbReference type="AlphaFoldDB" id="A0A315ZSW5"/>
<feature type="domain" description="Secretion system C-terminal sorting" evidence="5">
    <location>
        <begin position="654"/>
        <end position="724"/>
    </location>
</feature>
<feature type="domain" description="Right handed beta helix" evidence="4">
    <location>
        <begin position="322"/>
        <end position="477"/>
    </location>
</feature>
<reference evidence="6 7" key="1">
    <citation type="submission" date="2018-03" db="EMBL/GenBank/DDBJ databases">
        <title>Genomic Encyclopedia of Archaeal and Bacterial Type Strains, Phase II (KMG-II): from individual species to whole genera.</title>
        <authorList>
            <person name="Goeker M."/>
        </authorList>
    </citation>
    <scope>NUCLEOTIDE SEQUENCE [LARGE SCALE GENOMIC DNA]</scope>
    <source>
        <strain evidence="6 7">DSM 28229</strain>
    </source>
</reference>
<feature type="domain" description="DUF1565" evidence="3">
    <location>
        <begin position="28"/>
        <end position="67"/>
    </location>
</feature>
<dbReference type="PANTHER" id="PTHR36453">
    <property type="entry name" value="SECRETED PROTEIN-RELATED"/>
    <property type="match status" value="1"/>
</dbReference>
<organism evidence="6 7">
    <name type="scientific">Sediminitomix flava</name>
    <dbReference type="NCBI Taxonomy" id="379075"/>
    <lineage>
        <taxon>Bacteria</taxon>
        <taxon>Pseudomonadati</taxon>
        <taxon>Bacteroidota</taxon>
        <taxon>Cytophagia</taxon>
        <taxon>Cytophagales</taxon>
        <taxon>Flammeovirgaceae</taxon>
        <taxon>Sediminitomix</taxon>
    </lineage>
</organism>
<dbReference type="EMBL" id="QGDO01000008">
    <property type="protein sequence ID" value="PWJ37950.1"/>
    <property type="molecule type" value="Genomic_DNA"/>
</dbReference>
<dbReference type="NCBIfam" id="TIGR04183">
    <property type="entry name" value="Por_Secre_tail"/>
    <property type="match status" value="1"/>
</dbReference>
<dbReference type="Pfam" id="PF07602">
    <property type="entry name" value="DUF1565"/>
    <property type="match status" value="1"/>
</dbReference>
<name>A0A315ZSW5_SEDFL</name>
<gene>
    <name evidence="6" type="ORF">BC781_10885</name>
</gene>
<feature type="compositionally biased region" description="Acidic residues" evidence="1">
    <location>
        <begin position="625"/>
        <end position="639"/>
    </location>
</feature>
<evidence type="ECO:0000313" key="7">
    <source>
        <dbReference type="Proteomes" id="UP000245535"/>
    </source>
</evidence>
<feature type="chain" id="PRO_5016314285" evidence="2">
    <location>
        <begin position="21"/>
        <end position="725"/>
    </location>
</feature>
<dbReference type="InterPro" id="IPR012334">
    <property type="entry name" value="Pectin_lyas_fold"/>
</dbReference>
<dbReference type="InterPro" id="IPR039448">
    <property type="entry name" value="Beta_helix"/>
</dbReference>
<feature type="signal peptide" evidence="2">
    <location>
        <begin position="1"/>
        <end position="20"/>
    </location>
</feature>
<dbReference type="Proteomes" id="UP000245535">
    <property type="component" value="Unassembled WGS sequence"/>
</dbReference>
<evidence type="ECO:0000259" key="4">
    <source>
        <dbReference type="Pfam" id="PF13229"/>
    </source>
</evidence>
<comment type="caution">
    <text evidence="6">The sequence shown here is derived from an EMBL/GenBank/DDBJ whole genome shotgun (WGS) entry which is preliminary data.</text>
</comment>
<dbReference type="SMART" id="SM00710">
    <property type="entry name" value="PbH1"/>
    <property type="match status" value="6"/>
</dbReference>
<feature type="region of interest" description="Disordered" evidence="1">
    <location>
        <begin position="604"/>
        <end position="656"/>
    </location>
</feature>
<evidence type="ECO:0000313" key="6">
    <source>
        <dbReference type="EMBL" id="PWJ37950.1"/>
    </source>
</evidence>
<dbReference type="Gene3D" id="2.160.20.10">
    <property type="entry name" value="Single-stranded right-handed beta-helix, Pectin lyase-like"/>
    <property type="match status" value="2"/>
</dbReference>
<evidence type="ECO:0000256" key="2">
    <source>
        <dbReference type="SAM" id="SignalP"/>
    </source>
</evidence>
<dbReference type="InterPro" id="IPR006626">
    <property type="entry name" value="PbH1"/>
</dbReference>
<dbReference type="Pfam" id="PF13229">
    <property type="entry name" value="Beta_helix"/>
    <property type="match status" value="1"/>
</dbReference>
<dbReference type="SUPFAM" id="SSF51126">
    <property type="entry name" value="Pectin lyase-like"/>
    <property type="match status" value="1"/>
</dbReference>
<dbReference type="InterPro" id="IPR011459">
    <property type="entry name" value="DUF1565"/>
</dbReference>
<dbReference type="PANTHER" id="PTHR36453:SF1">
    <property type="entry name" value="RIGHT HANDED BETA HELIX DOMAIN-CONTAINING PROTEIN"/>
    <property type="match status" value="1"/>
</dbReference>
<keyword evidence="2" id="KW-0732">Signal</keyword>
<keyword evidence="7" id="KW-1185">Reference proteome</keyword>
<dbReference type="Pfam" id="PF18962">
    <property type="entry name" value="Por_Secre_tail"/>
    <property type="match status" value="1"/>
</dbReference>
<dbReference type="OrthoDB" id="976933at2"/>
<dbReference type="InterPro" id="IPR011050">
    <property type="entry name" value="Pectin_lyase_fold/virulence"/>
</dbReference>
<sequence>MKKIIFILSIFLAQISTALATNYYVSKSGNDSNAGTESEPFLSIAKASSMLTAGDTCFIMEGTYRETIIPKSAGQDGNPIVYTNYNNEEVLISATEIIDTWEQHEGNIYKANYAMKLGRQNMVFCDDKPMDYARWPNNTDDDVYTIDAWDVESGSASTVLGKNLPEHSWVGGLIWYLGAHSGASWTREITASTTSMITFTEVDITKWPFDPHNPTVFRNNNRGRFYLMGVLDALDYEREWFYENGSVYFQAPGNVDPSTLKVEVSARDKAIDIGKSYVHIDGLKVFGGRVEVKANKCILKNMEIKHGLETLDRLDNTGAQVAEGAIFVRGVDNIITQNTIDGSSLNGIYVAGWGGSTQVDINNNYIRNTNTVGIHASPIRNAATNSRIYGNTIETTGRDGIYNGANNCEIAYNDVSDCMRINNDGGVYYTVGNADDKNVEIHHNWFHDSEGPDYADGRAAGIYLDNHSKGYSVHHNVVWNITWSGIQLNWDNWNIDIYNNSIYEVEEGMGRWENGFTLDDVVLKNNYASILEFIGTDINDETNIISDQNPFASVENHDFRPSVTSYLIDKGEVIEGYTDGFVGNAPDIGAYEYGLTPWIPGVNPVIGGEIDTDAPDPNPSNPTDPDPEPDPDPTPDPEPETPLNTDTSKSSFRVFPNPLENTSLKVKTEKVSNIKIYDLTGSLLPYNSKMSLAHSIPRSTFRFSGMYLITIESEDNVYYQRVVVQ</sequence>
<protein>
    <submittedName>
        <fullName evidence="6">Putative secreted protein (Por secretion system target)</fullName>
    </submittedName>
</protein>
<evidence type="ECO:0000256" key="1">
    <source>
        <dbReference type="SAM" id="MobiDB-lite"/>
    </source>
</evidence>
<dbReference type="RefSeq" id="WP_109622127.1">
    <property type="nucleotide sequence ID" value="NZ_QGDO01000008.1"/>
</dbReference>
<accession>A0A315ZSW5</accession>
<evidence type="ECO:0000259" key="5">
    <source>
        <dbReference type="Pfam" id="PF18962"/>
    </source>
</evidence>
<proteinExistence type="predicted"/>